<dbReference type="InterPro" id="IPR013320">
    <property type="entry name" value="ConA-like_dom_sf"/>
</dbReference>
<feature type="compositionally biased region" description="Low complexity" evidence="18">
    <location>
        <begin position="347"/>
        <end position="361"/>
    </location>
</feature>
<sequence length="455" mass="47838">MVRFVTPLILASLSVAALAAQTCNNSKQCKDEKYPCCSQYGECGTGAFCLGGCDPLASFSLDSCAPMPVCKSKTYTWDNLDNAATQDKYLGNSTAADWTYSGKLKTEDGNLIMTMPPKSGGSLVANNHYIWYGKISGKFKSSRGKGVVTAFILLSDVKDEIDYEWVGADLTSVQTNYYWQGVLDWQNGGNISVEGGDTYNDWHTYEIDWTPEKVDWVVDGTVHRTLKKSDTYNATSKKYEFPQTPSRLQMSLWPAGQPSNAQGTIDWAGGVIDWNSEDIQNAGYDFATVGEVSVECYDPPSDATKKGNNAYIFTNSAAMEADVAITNNNTVMGSLGATGLDMDLGADKPSSSASKGSSTTSVANSIPTGATVGSGGMATNDDSGSSSGSSSSSSSGSGSDSSSGTSTTGDSETSTSSGFTQGTTTQDSGAAGQNERVLRGSLFGVLVALVVLVTL</sequence>
<proteinExistence type="inferred from homology"/>
<name>A0A1V6S0P0_9EURO</name>
<dbReference type="STRING" id="29845.A0A1V6S0P0"/>
<dbReference type="GO" id="GO:0016757">
    <property type="term" value="F:glycosyltransferase activity"/>
    <property type="evidence" value="ECO:0007669"/>
    <property type="project" value="UniProtKB-KW"/>
</dbReference>
<keyword evidence="7 19" id="KW-0732">Signal</keyword>
<evidence type="ECO:0000256" key="11">
    <source>
        <dbReference type="ARBA" id="ARBA00023288"/>
    </source>
</evidence>
<dbReference type="InterPro" id="IPR050546">
    <property type="entry name" value="Glycosyl_Hydrlase_16"/>
</dbReference>
<feature type="compositionally biased region" description="Low complexity" evidence="18">
    <location>
        <begin position="381"/>
        <end position="429"/>
    </location>
</feature>
<dbReference type="PROSITE" id="PS51762">
    <property type="entry name" value="GH16_2"/>
    <property type="match status" value="1"/>
</dbReference>
<dbReference type="GO" id="GO:0005975">
    <property type="term" value="P:carbohydrate metabolic process"/>
    <property type="evidence" value="ECO:0007669"/>
    <property type="project" value="InterPro"/>
</dbReference>
<evidence type="ECO:0000256" key="7">
    <source>
        <dbReference type="ARBA" id="ARBA00022729"/>
    </source>
</evidence>
<feature type="region of interest" description="Disordered" evidence="18">
    <location>
        <begin position="346"/>
        <end position="432"/>
    </location>
</feature>
<evidence type="ECO:0000256" key="8">
    <source>
        <dbReference type="ARBA" id="ARBA00022801"/>
    </source>
</evidence>
<keyword evidence="9 16" id="KW-0472">Membrane</keyword>
<dbReference type="GO" id="GO:0005886">
    <property type="term" value="C:plasma membrane"/>
    <property type="evidence" value="ECO:0007669"/>
    <property type="project" value="UniProtKB-SubCell"/>
</dbReference>
<dbReference type="SUPFAM" id="SSF49899">
    <property type="entry name" value="Concanavalin A-like lectins/glucanases"/>
    <property type="match status" value="1"/>
</dbReference>
<dbReference type="OrthoDB" id="4781at2759"/>
<evidence type="ECO:0000256" key="15">
    <source>
        <dbReference type="ARBA" id="ARBA00093308"/>
    </source>
</evidence>
<dbReference type="GO" id="GO:0008843">
    <property type="term" value="F:endochitinase activity"/>
    <property type="evidence" value="ECO:0007669"/>
    <property type="project" value="UniProtKB-EC"/>
</dbReference>
<evidence type="ECO:0000256" key="13">
    <source>
        <dbReference type="ARBA" id="ARBA00023316"/>
    </source>
</evidence>
<dbReference type="Pfam" id="PF00722">
    <property type="entry name" value="Glyco_hydro_16"/>
    <property type="match status" value="1"/>
</dbReference>
<gene>
    <name evidence="21" type="ORF">PENVUL_c013G09214</name>
</gene>
<dbReference type="GO" id="GO:0098552">
    <property type="term" value="C:side of membrane"/>
    <property type="evidence" value="ECO:0007669"/>
    <property type="project" value="UniProtKB-KW"/>
</dbReference>
<evidence type="ECO:0000256" key="4">
    <source>
        <dbReference type="ARBA" id="ARBA00022622"/>
    </source>
</evidence>
<evidence type="ECO:0000256" key="18">
    <source>
        <dbReference type="SAM" id="MobiDB-lite"/>
    </source>
</evidence>
<evidence type="ECO:0000256" key="5">
    <source>
        <dbReference type="ARBA" id="ARBA00022676"/>
    </source>
</evidence>
<comment type="subcellular location">
    <subcellularLocation>
        <location evidence="2">Cell membrane</location>
        <topology evidence="2">Lipid-anchor</topology>
        <topology evidence="2">GPI-anchor</topology>
    </subcellularLocation>
</comment>
<evidence type="ECO:0000256" key="1">
    <source>
        <dbReference type="ARBA" id="ARBA00000822"/>
    </source>
</evidence>
<evidence type="ECO:0000256" key="19">
    <source>
        <dbReference type="SAM" id="SignalP"/>
    </source>
</evidence>
<feature type="domain" description="GH16" evidence="20">
    <location>
        <begin position="75"/>
        <end position="276"/>
    </location>
</feature>
<dbReference type="Gene3D" id="2.60.120.200">
    <property type="match status" value="1"/>
</dbReference>
<feature type="chain" id="PRO_5012280210" description="Crh-like protein" evidence="19">
    <location>
        <begin position="20"/>
        <end position="455"/>
    </location>
</feature>
<keyword evidence="3" id="KW-1003">Cell membrane</keyword>
<evidence type="ECO:0000256" key="3">
    <source>
        <dbReference type="ARBA" id="ARBA00022475"/>
    </source>
</evidence>
<dbReference type="CDD" id="cd02183">
    <property type="entry name" value="GH16_fungal_CRH1_transglycosylase"/>
    <property type="match status" value="1"/>
</dbReference>
<evidence type="ECO:0000256" key="16">
    <source>
        <dbReference type="PIRNR" id="PIRNR037299"/>
    </source>
</evidence>
<keyword evidence="11" id="KW-0449">Lipoprotein</keyword>
<keyword evidence="12" id="KW-0326">Glycosidase</keyword>
<dbReference type="InterPro" id="IPR017168">
    <property type="entry name" value="CHR-like"/>
</dbReference>
<dbReference type="GO" id="GO:0009277">
    <property type="term" value="C:fungal-type cell wall"/>
    <property type="evidence" value="ECO:0007669"/>
    <property type="project" value="TreeGrafter"/>
</dbReference>
<comment type="caution">
    <text evidence="21">The sequence shown here is derived from an EMBL/GenBank/DDBJ whole genome shotgun (WGS) entry which is preliminary data.</text>
</comment>
<keyword evidence="5" id="KW-0328">Glycosyltransferase</keyword>
<feature type="signal peptide" evidence="19">
    <location>
        <begin position="1"/>
        <end position="19"/>
    </location>
</feature>
<evidence type="ECO:0000256" key="9">
    <source>
        <dbReference type="ARBA" id="ARBA00023136"/>
    </source>
</evidence>
<feature type="active site" description="Proton donor" evidence="17">
    <location>
        <position position="164"/>
    </location>
</feature>
<comment type="function">
    <text evidence="15">Dual chitinase/transglycosylase that plays a role in cell wall architecture. Chitinase and transglycosylase activities are coupled. Required for the polysaccharide cross-linking at the septa and the cell wall. More specifically, transfers chitin to 1,6-beta-glucan in the cell wall.</text>
</comment>
<accession>A0A1V6S0P0</accession>
<keyword evidence="10" id="KW-0325">Glycoprotein</keyword>
<evidence type="ECO:0000256" key="6">
    <source>
        <dbReference type="ARBA" id="ARBA00022679"/>
    </source>
</evidence>
<evidence type="ECO:0000256" key="12">
    <source>
        <dbReference type="ARBA" id="ARBA00023295"/>
    </source>
</evidence>
<keyword evidence="6" id="KW-0808">Transferase</keyword>
<reference evidence="22" key="1">
    <citation type="journal article" date="2017" name="Nat. Microbiol.">
        <title>Global analysis of biosynthetic gene clusters reveals vast potential of secondary metabolite production in Penicillium species.</title>
        <authorList>
            <person name="Nielsen J.C."/>
            <person name="Grijseels S."/>
            <person name="Prigent S."/>
            <person name="Ji B."/>
            <person name="Dainat J."/>
            <person name="Nielsen K.F."/>
            <person name="Frisvad J.C."/>
            <person name="Workman M."/>
            <person name="Nielsen J."/>
        </authorList>
    </citation>
    <scope>NUCLEOTIDE SEQUENCE [LARGE SCALE GENOMIC DNA]</scope>
    <source>
        <strain evidence="22">IBT 29486</strain>
    </source>
</reference>
<keyword evidence="22" id="KW-1185">Reference proteome</keyword>
<evidence type="ECO:0000313" key="22">
    <source>
        <dbReference type="Proteomes" id="UP000191518"/>
    </source>
</evidence>
<evidence type="ECO:0000256" key="14">
    <source>
        <dbReference type="ARBA" id="ARBA00038074"/>
    </source>
</evidence>
<evidence type="ECO:0000313" key="21">
    <source>
        <dbReference type="EMBL" id="OQE07601.1"/>
    </source>
</evidence>
<evidence type="ECO:0000256" key="17">
    <source>
        <dbReference type="PIRSR" id="PIRSR037299-1"/>
    </source>
</evidence>
<protein>
    <recommendedName>
        <fullName evidence="16">Crh-like protein</fullName>
        <ecNumber evidence="16">3.2.-.-</ecNumber>
    </recommendedName>
</protein>
<evidence type="ECO:0000259" key="20">
    <source>
        <dbReference type="PROSITE" id="PS51762"/>
    </source>
</evidence>
<keyword evidence="4" id="KW-0336">GPI-anchor</keyword>
<keyword evidence="8 16" id="KW-0378">Hydrolase</keyword>
<comment type="catalytic activity">
    <reaction evidence="1">
        <text>Random endo-hydrolysis of N-acetyl-beta-D-glucosaminide (1-&gt;4)-beta-linkages in chitin and chitodextrins.</text>
        <dbReference type="EC" id="3.2.1.14"/>
    </reaction>
</comment>
<feature type="active site" description="Nucleophile" evidence="17">
    <location>
        <position position="160"/>
    </location>
</feature>
<evidence type="ECO:0000256" key="2">
    <source>
        <dbReference type="ARBA" id="ARBA00004609"/>
    </source>
</evidence>
<dbReference type="FunFam" id="2.60.120.200:FF:000159">
    <property type="entry name" value="Glycosidase"/>
    <property type="match status" value="1"/>
</dbReference>
<dbReference type="AlphaFoldDB" id="A0A1V6S0P0"/>
<dbReference type="GO" id="GO:0031505">
    <property type="term" value="P:fungal-type cell wall organization"/>
    <property type="evidence" value="ECO:0007669"/>
    <property type="project" value="TreeGrafter"/>
</dbReference>
<keyword evidence="13" id="KW-0961">Cell wall biogenesis/degradation</keyword>
<evidence type="ECO:0000256" key="10">
    <source>
        <dbReference type="ARBA" id="ARBA00023180"/>
    </source>
</evidence>
<dbReference type="InterPro" id="IPR000757">
    <property type="entry name" value="Beta-glucanase-like"/>
</dbReference>
<dbReference type="Proteomes" id="UP000191518">
    <property type="component" value="Unassembled WGS sequence"/>
</dbReference>
<dbReference type="PANTHER" id="PTHR10963">
    <property type="entry name" value="GLYCOSYL HYDROLASE-RELATED"/>
    <property type="match status" value="1"/>
</dbReference>
<dbReference type="EC" id="3.2.-.-" evidence="16"/>
<dbReference type="EMBL" id="MDYP01000013">
    <property type="protein sequence ID" value="OQE07601.1"/>
    <property type="molecule type" value="Genomic_DNA"/>
</dbReference>
<comment type="similarity">
    <text evidence="14">Belongs to the glycosyl hydrolase 16 family. CRH1 subfamily.</text>
</comment>
<dbReference type="PANTHER" id="PTHR10963:SF22">
    <property type="entry name" value="GLYCOSIDASE CRH2-RELATED"/>
    <property type="match status" value="1"/>
</dbReference>
<dbReference type="PIRSF" id="PIRSF037299">
    <property type="entry name" value="Glycosidase_CRH1_prd"/>
    <property type="match status" value="1"/>
</dbReference>
<organism evidence="21 22">
    <name type="scientific">Penicillium vulpinum</name>
    <dbReference type="NCBI Taxonomy" id="29845"/>
    <lineage>
        <taxon>Eukaryota</taxon>
        <taxon>Fungi</taxon>
        <taxon>Dikarya</taxon>
        <taxon>Ascomycota</taxon>
        <taxon>Pezizomycotina</taxon>
        <taxon>Eurotiomycetes</taxon>
        <taxon>Eurotiomycetidae</taxon>
        <taxon>Eurotiales</taxon>
        <taxon>Aspergillaceae</taxon>
        <taxon>Penicillium</taxon>
    </lineage>
</organism>